<comment type="caution">
    <text evidence="7">The sequence shown here is derived from an EMBL/GenBank/DDBJ whole genome shotgun (WGS) entry which is preliminary data.</text>
</comment>
<feature type="region of interest" description="Disordered" evidence="5">
    <location>
        <begin position="1"/>
        <end position="22"/>
    </location>
</feature>
<evidence type="ECO:0000256" key="4">
    <source>
        <dbReference type="ARBA" id="ARBA00023136"/>
    </source>
</evidence>
<dbReference type="GO" id="GO:0016020">
    <property type="term" value="C:membrane"/>
    <property type="evidence" value="ECO:0007669"/>
    <property type="project" value="UniProtKB-SubCell"/>
</dbReference>
<reference evidence="7 8" key="1">
    <citation type="submission" date="2018-10" db="EMBL/GenBank/DDBJ databases">
        <title>Genomic Encyclopedia of Archaeal and Bacterial Type Strains, Phase II (KMG-II): from individual species to whole genera.</title>
        <authorList>
            <person name="Goeker M."/>
        </authorList>
    </citation>
    <scope>NUCLEOTIDE SEQUENCE [LARGE SCALE GENOMIC DNA]</scope>
    <source>
        <strain evidence="7 8">DSM 14954</strain>
    </source>
</reference>
<sequence length="283" mass="29825">MRFRPGAKLDSGQVQDRRGGGGRGVAVGGGVGTVLVVVVLALLGVDVGPVGGGGADVNLSDNQQLSSSCRTGADANQSEDCRIVGVVNSVQAYWSDSLEGYREAPTNFFSGSTQTGCGGATSAVGPFYCPADQQVYIDLSFYDDLRSRFGANGGPFAEAYVIAHEYGHHVQHLTGTDRKVGNDREGETSGSVRLELQADCYAGVWAANAVETGFIEELTDQDIADGLDAAAAVGDDRIQQRSTGRVDRESWTHGSAASRQKWFNTGFRGGDPRRCDTFATNAL</sequence>
<keyword evidence="2 6" id="KW-0812">Transmembrane</keyword>
<dbReference type="Proteomes" id="UP000278962">
    <property type="component" value="Unassembled WGS sequence"/>
</dbReference>
<organism evidence="7 8">
    <name type="scientific">Solirubrobacter pauli</name>
    <dbReference type="NCBI Taxonomy" id="166793"/>
    <lineage>
        <taxon>Bacteria</taxon>
        <taxon>Bacillati</taxon>
        <taxon>Actinomycetota</taxon>
        <taxon>Thermoleophilia</taxon>
        <taxon>Solirubrobacterales</taxon>
        <taxon>Solirubrobacteraceae</taxon>
        <taxon>Solirubrobacter</taxon>
    </lineage>
</organism>
<evidence type="ECO:0000313" key="8">
    <source>
        <dbReference type="Proteomes" id="UP000278962"/>
    </source>
</evidence>
<dbReference type="PANTHER" id="PTHR30168:SF0">
    <property type="entry name" value="INNER MEMBRANE PROTEIN"/>
    <property type="match status" value="1"/>
</dbReference>
<protein>
    <recommendedName>
        <fullName evidence="9">Neutral zinc metallopeptidase</fullName>
    </recommendedName>
</protein>
<keyword evidence="4 6" id="KW-0472">Membrane</keyword>
<evidence type="ECO:0000256" key="3">
    <source>
        <dbReference type="ARBA" id="ARBA00022989"/>
    </source>
</evidence>
<evidence type="ECO:0000256" key="5">
    <source>
        <dbReference type="SAM" id="MobiDB-lite"/>
    </source>
</evidence>
<keyword evidence="8" id="KW-1185">Reference proteome</keyword>
<gene>
    <name evidence="7" type="ORF">C8N24_4224</name>
</gene>
<evidence type="ECO:0000256" key="2">
    <source>
        <dbReference type="ARBA" id="ARBA00022692"/>
    </source>
</evidence>
<dbReference type="RefSeq" id="WP_121253757.1">
    <property type="nucleotide sequence ID" value="NZ_RBIL01000002.1"/>
</dbReference>
<accession>A0A660KZ50</accession>
<dbReference type="PANTHER" id="PTHR30168">
    <property type="entry name" value="PUTATIVE MEMBRANE PROTEIN YPFJ"/>
    <property type="match status" value="1"/>
</dbReference>
<dbReference type="OrthoDB" id="9774900at2"/>
<dbReference type="Pfam" id="PF04228">
    <property type="entry name" value="Zn_peptidase"/>
    <property type="match status" value="1"/>
</dbReference>
<evidence type="ECO:0000256" key="1">
    <source>
        <dbReference type="ARBA" id="ARBA00004167"/>
    </source>
</evidence>
<evidence type="ECO:0000313" key="7">
    <source>
        <dbReference type="EMBL" id="RKQ86214.1"/>
    </source>
</evidence>
<evidence type="ECO:0000256" key="6">
    <source>
        <dbReference type="SAM" id="Phobius"/>
    </source>
</evidence>
<comment type="subcellular location">
    <subcellularLocation>
        <location evidence="1">Membrane</location>
        <topology evidence="1">Single-pass membrane protein</topology>
    </subcellularLocation>
</comment>
<evidence type="ECO:0008006" key="9">
    <source>
        <dbReference type="Google" id="ProtNLM"/>
    </source>
</evidence>
<proteinExistence type="predicted"/>
<dbReference type="InterPro" id="IPR007343">
    <property type="entry name" value="Uncharacterised_pept_Zn_put"/>
</dbReference>
<keyword evidence="3 6" id="KW-1133">Transmembrane helix</keyword>
<feature type="transmembrane region" description="Helical" evidence="6">
    <location>
        <begin position="21"/>
        <end position="43"/>
    </location>
</feature>
<dbReference type="EMBL" id="RBIL01000002">
    <property type="protein sequence ID" value="RKQ86214.1"/>
    <property type="molecule type" value="Genomic_DNA"/>
</dbReference>
<dbReference type="AlphaFoldDB" id="A0A660KZ50"/>
<name>A0A660KZ50_9ACTN</name>